<evidence type="ECO:0000256" key="1">
    <source>
        <dbReference type="ARBA" id="ARBA00010733"/>
    </source>
</evidence>
<dbReference type="InterPro" id="IPR042971">
    <property type="entry name" value="LEA_SMP"/>
</dbReference>
<dbReference type="InterPro" id="IPR007011">
    <property type="entry name" value="LEA_SMP_dom"/>
</dbReference>
<evidence type="ECO:0000256" key="3">
    <source>
        <dbReference type="SAM" id="MobiDB-lite"/>
    </source>
</evidence>
<accession>A0AAV0P559</accession>
<evidence type="ECO:0000256" key="2">
    <source>
        <dbReference type="ARBA" id="ARBA00022737"/>
    </source>
</evidence>
<dbReference type="PANTHER" id="PTHR31174">
    <property type="entry name" value="SEED MATURATION FAMILY PROTEIN"/>
    <property type="match status" value="1"/>
</dbReference>
<feature type="region of interest" description="Disordered" evidence="3">
    <location>
        <begin position="1"/>
        <end position="29"/>
    </location>
</feature>
<dbReference type="EMBL" id="CAMGYJ010000008">
    <property type="protein sequence ID" value="CAI0465976.1"/>
    <property type="molecule type" value="Genomic_DNA"/>
</dbReference>
<comment type="caution">
    <text evidence="5">The sequence shown here is derived from an EMBL/GenBank/DDBJ whole genome shotgun (WGS) entry which is preliminary data.</text>
</comment>
<evidence type="ECO:0000259" key="4">
    <source>
        <dbReference type="Pfam" id="PF04927"/>
    </source>
</evidence>
<dbReference type="Pfam" id="PF04927">
    <property type="entry name" value="SMP"/>
    <property type="match status" value="3"/>
</dbReference>
<proteinExistence type="inferred from homology"/>
<keyword evidence="6" id="KW-1185">Reference proteome</keyword>
<reference evidence="5" key="1">
    <citation type="submission" date="2022-08" db="EMBL/GenBank/DDBJ databases">
        <authorList>
            <person name="Gutierrez-Valencia J."/>
        </authorList>
    </citation>
    <scope>NUCLEOTIDE SEQUENCE</scope>
</reference>
<feature type="domain" description="SMP" evidence="4">
    <location>
        <begin position="145"/>
        <end position="202"/>
    </location>
</feature>
<dbReference type="Proteomes" id="UP001154282">
    <property type="component" value="Unassembled WGS sequence"/>
</dbReference>
<dbReference type="PANTHER" id="PTHR31174:SF7">
    <property type="entry name" value="LATE EMBRYOGENESIS ABUNDANT PROTEIN 31-RELATED"/>
    <property type="match status" value="1"/>
</dbReference>
<name>A0AAV0P559_9ROSI</name>
<feature type="domain" description="SMP" evidence="4">
    <location>
        <begin position="210"/>
        <end position="269"/>
    </location>
</feature>
<feature type="domain" description="SMP" evidence="4">
    <location>
        <begin position="29"/>
        <end position="84"/>
    </location>
</feature>
<evidence type="ECO:0000313" key="6">
    <source>
        <dbReference type="Proteomes" id="UP001154282"/>
    </source>
</evidence>
<sequence length="272" mass="27773">MSQGQPRRPDQQPQQQFGAAAGQEELDPIRYGDVFDVSGELASKPIAPEDANMMQSAETMVFGKTQKGGPAAAMQSAATFNERAGLVAHRQATDAVSSEGVMVSETDIPGARIITESVGGQVLGQFVQPAPVHGGGGVVAAQNAITIGEALEATGRTSGDRPVDQSDAAAIQAAETRATGSSVTVPGGLAATAQSAATHNAATDRDEEKIKLNDVLWVDAAGKLPADKVVTREDAEGVMSAEMRNNPTLSTNPAGVAASMVAAASLNEDVVP</sequence>
<keyword evidence="2" id="KW-0677">Repeat</keyword>
<dbReference type="AlphaFoldDB" id="A0AAV0P559"/>
<protein>
    <recommendedName>
        <fullName evidence="4">SMP domain-containing protein</fullName>
    </recommendedName>
</protein>
<organism evidence="5 6">
    <name type="scientific">Linum tenue</name>
    <dbReference type="NCBI Taxonomy" id="586396"/>
    <lineage>
        <taxon>Eukaryota</taxon>
        <taxon>Viridiplantae</taxon>
        <taxon>Streptophyta</taxon>
        <taxon>Embryophyta</taxon>
        <taxon>Tracheophyta</taxon>
        <taxon>Spermatophyta</taxon>
        <taxon>Magnoliopsida</taxon>
        <taxon>eudicotyledons</taxon>
        <taxon>Gunneridae</taxon>
        <taxon>Pentapetalae</taxon>
        <taxon>rosids</taxon>
        <taxon>fabids</taxon>
        <taxon>Malpighiales</taxon>
        <taxon>Linaceae</taxon>
        <taxon>Linum</taxon>
    </lineage>
</organism>
<gene>
    <name evidence="5" type="ORF">LITE_LOCUS36837</name>
</gene>
<feature type="compositionally biased region" description="Low complexity" evidence="3">
    <location>
        <begin position="1"/>
        <end position="23"/>
    </location>
</feature>
<comment type="similarity">
    <text evidence="1">Belongs to the LEA type SMP family.</text>
</comment>
<evidence type="ECO:0000313" key="5">
    <source>
        <dbReference type="EMBL" id="CAI0465976.1"/>
    </source>
</evidence>